<dbReference type="InterPro" id="IPR010675">
    <property type="entry name" value="Bin3_C"/>
</dbReference>
<dbReference type="GO" id="GO:0040031">
    <property type="term" value="P:snRNA modification"/>
    <property type="evidence" value="ECO:0007669"/>
    <property type="project" value="TreeGrafter"/>
</dbReference>
<comment type="caution">
    <text evidence="8">The sequence shown here is derived from an EMBL/GenBank/DDBJ whole genome shotgun (WGS) entry which is preliminary data.</text>
</comment>
<dbReference type="GO" id="GO:0017069">
    <property type="term" value="F:snRNA binding"/>
    <property type="evidence" value="ECO:0007669"/>
    <property type="project" value="TreeGrafter"/>
</dbReference>
<keyword evidence="3 6" id="KW-0808">Transferase</keyword>
<dbReference type="InterPro" id="IPR039772">
    <property type="entry name" value="Bin3-like"/>
</dbReference>
<dbReference type="InterPro" id="IPR029063">
    <property type="entry name" value="SAM-dependent_MTases_sf"/>
</dbReference>
<dbReference type="GO" id="GO:0032259">
    <property type="term" value="P:methylation"/>
    <property type="evidence" value="ECO:0007669"/>
    <property type="project" value="UniProtKB-KW"/>
</dbReference>
<dbReference type="EC" id="2.1.1.-" evidence="6"/>
<accession>A8QAZ0</accession>
<dbReference type="OrthoDB" id="540004at2759"/>
<dbReference type="GO" id="GO:0008173">
    <property type="term" value="F:RNA methyltransferase activity"/>
    <property type="evidence" value="ECO:0007669"/>
    <property type="project" value="UniProtKB-UniRule"/>
</dbReference>
<dbReference type="FunCoup" id="A8QAZ0">
    <property type="interactions" value="13"/>
</dbReference>
<evidence type="ECO:0000313" key="8">
    <source>
        <dbReference type="EMBL" id="EDP41854.1"/>
    </source>
</evidence>
<reference evidence="8 9" key="1">
    <citation type="journal article" date="2007" name="Proc. Natl. Acad. Sci. U.S.A.">
        <title>Dandruff-associated Malassezia genomes reveal convergent and divergent virulence traits shared with plant and human fungal pathogens.</title>
        <authorList>
            <person name="Xu J."/>
            <person name="Saunders C.W."/>
            <person name="Hu P."/>
            <person name="Grant R.A."/>
            <person name="Boekhout T."/>
            <person name="Kuramae E.E."/>
            <person name="Kronstad J.W."/>
            <person name="Deangelis Y.M."/>
            <person name="Reeder N.L."/>
            <person name="Johnstone K.R."/>
            <person name="Leland M."/>
            <person name="Fieno A.M."/>
            <person name="Begley W.M."/>
            <person name="Sun Y."/>
            <person name="Lacey M.P."/>
            <person name="Chaudhary T."/>
            <person name="Keough T."/>
            <person name="Chu L."/>
            <person name="Sears R."/>
            <person name="Yuan B."/>
            <person name="Dawson T.L.Jr."/>
        </authorList>
    </citation>
    <scope>NUCLEOTIDE SEQUENCE [LARGE SCALE GENOMIC DNA]</scope>
    <source>
        <strain evidence="9">ATCC MYA-4612 / CBS 7966</strain>
    </source>
</reference>
<dbReference type="RefSeq" id="XP_001729068.1">
    <property type="nucleotide sequence ID" value="XM_001729016.1"/>
</dbReference>
<dbReference type="InParanoid" id="A8QAZ0"/>
<evidence type="ECO:0000256" key="5">
    <source>
        <dbReference type="PROSITE-ProRule" id="PRU00848"/>
    </source>
</evidence>
<keyword evidence="4 5" id="KW-0949">S-adenosyl-L-methionine</keyword>
<evidence type="ECO:0000256" key="1">
    <source>
        <dbReference type="ARBA" id="ARBA00008361"/>
    </source>
</evidence>
<evidence type="ECO:0000313" key="9">
    <source>
        <dbReference type="Proteomes" id="UP000008837"/>
    </source>
</evidence>
<dbReference type="STRING" id="425265.A8QAZ0"/>
<dbReference type="Pfam" id="PF06859">
    <property type="entry name" value="Bin3"/>
    <property type="match status" value="1"/>
</dbReference>
<proteinExistence type="inferred from homology"/>
<feature type="domain" description="Bin3-type SAM" evidence="7">
    <location>
        <begin position="35"/>
        <end position="279"/>
    </location>
</feature>
<sequence length="279" mass="30983">MNVPVHGNFRRYYGMRRARVAGTTDPAPGRADDVDERIIALVEWCGTHASLLRPVERVLDVGCNAAKPLLELCQLMKPPPSYAEGVDIDSQLVRQARSALRRAWSQREPASTAASVEAMHYFPRCFGSLMGQLPLPPSASLEPGPAFPTNISFIEADWVRTHSANADSANVTENSMYDLILCFSLNKWVHLNQGDEGLVRLLARLASNLRTRGIVALEVQPWRSYSQARTLSRDLRRNHARLRLRPDDIGWIFSLFGLECLGPIAQGTGYGTSDETEPS</sequence>
<keyword evidence="2 6" id="KW-0489">Methyltransferase</keyword>
<protein>
    <recommendedName>
        <fullName evidence="6">RNA methyltransferase</fullName>
        <ecNumber evidence="6">2.1.1.-</ecNumber>
    </recommendedName>
</protein>
<evidence type="ECO:0000259" key="7">
    <source>
        <dbReference type="PROSITE" id="PS51515"/>
    </source>
</evidence>
<dbReference type="SUPFAM" id="SSF53335">
    <property type="entry name" value="S-adenosyl-L-methionine-dependent methyltransferases"/>
    <property type="match status" value="1"/>
</dbReference>
<dbReference type="Gene3D" id="3.40.50.150">
    <property type="entry name" value="Vaccinia Virus protein VP39"/>
    <property type="match status" value="1"/>
</dbReference>
<dbReference type="AlphaFoldDB" id="A8QAZ0"/>
<dbReference type="PANTHER" id="PTHR12315">
    <property type="entry name" value="BICOID-INTERACTING PROTEIN RELATED"/>
    <property type="match status" value="1"/>
</dbReference>
<evidence type="ECO:0000256" key="3">
    <source>
        <dbReference type="ARBA" id="ARBA00022679"/>
    </source>
</evidence>
<organism evidence="8 9">
    <name type="scientific">Malassezia globosa (strain ATCC MYA-4612 / CBS 7966)</name>
    <name type="common">Dandruff-associated fungus</name>
    <dbReference type="NCBI Taxonomy" id="425265"/>
    <lineage>
        <taxon>Eukaryota</taxon>
        <taxon>Fungi</taxon>
        <taxon>Dikarya</taxon>
        <taxon>Basidiomycota</taxon>
        <taxon>Ustilaginomycotina</taxon>
        <taxon>Malasseziomycetes</taxon>
        <taxon>Malasseziales</taxon>
        <taxon>Malasseziaceae</taxon>
        <taxon>Malassezia</taxon>
    </lineage>
</organism>
<dbReference type="EMBL" id="AAYY01000015">
    <property type="protein sequence ID" value="EDP41854.1"/>
    <property type="molecule type" value="Genomic_DNA"/>
</dbReference>
<comment type="similarity">
    <text evidence="1 6">Belongs to the methyltransferase superfamily.</text>
</comment>
<evidence type="ECO:0000256" key="2">
    <source>
        <dbReference type="ARBA" id="ARBA00022603"/>
    </source>
</evidence>
<dbReference type="KEGG" id="mgl:MGL_3856"/>
<dbReference type="PANTHER" id="PTHR12315:SF0">
    <property type="entry name" value="7SK SNRNA METHYLPHOSPHATE CAPPING ENZYME"/>
    <property type="match status" value="1"/>
</dbReference>
<dbReference type="Proteomes" id="UP000008837">
    <property type="component" value="Unassembled WGS sequence"/>
</dbReference>
<dbReference type="VEuPathDB" id="FungiDB:MGL_3856"/>
<dbReference type="InterPro" id="IPR024160">
    <property type="entry name" value="BIN3_SAM-bd_dom"/>
</dbReference>
<dbReference type="GeneID" id="5853375"/>
<evidence type="ECO:0000256" key="6">
    <source>
        <dbReference type="RuleBase" id="RU367087"/>
    </source>
</evidence>
<name>A8QAZ0_MALGO</name>
<dbReference type="GO" id="GO:0008171">
    <property type="term" value="F:O-methyltransferase activity"/>
    <property type="evidence" value="ECO:0007669"/>
    <property type="project" value="UniProtKB-UniRule"/>
</dbReference>
<dbReference type="PROSITE" id="PS51515">
    <property type="entry name" value="BIN3_SAM"/>
    <property type="match status" value="1"/>
</dbReference>
<keyword evidence="9" id="KW-1185">Reference proteome</keyword>
<dbReference type="OMA" id="KWIHLFH"/>
<evidence type="ECO:0000256" key="4">
    <source>
        <dbReference type="ARBA" id="ARBA00022691"/>
    </source>
</evidence>
<gene>
    <name evidence="8" type="ORF">MGL_3856</name>
</gene>